<evidence type="ECO:0000256" key="5">
    <source>
        <dbReference type="SAM" id="MobiDB-lite"/>
    </source>
</evidence>
<reference evidence="9" key="1">
    <citation type="submission" date="2015-02" db="EMBL/GenBank/DDBJ databases">
        <authorList>
            <person name="Gon?alves P."/>
        </authorList>
    </citation>
    <scope>NUCLEOTIDE SEQUENCE [LARGE SCALE GENOMIC DNA]</scope>
</reference>
<evidence type="ECO:0000313" key="8">
    <source>
        <dbReference type="EMBL" id="CEQ42608.1"/>
    </source>
</evidence>
<dbReference type="GO" id="GO:0036376">
    <property type="term" value="P:sodium ion export across plasma membrane"/>
    <property type="evidence" value="ECO:0007669"/>
    <property type="project" value="InterPro"/>
</dbReference>
<organism evidence="8 9">
    <name type="scientific">Sporidiobolus salmonicolor</name>
    <name type="common">Yeast-like fungus</name>
    <name type="synonym">Sporobolomyces salmonicolor</name>
    <dbReference type="NCBI Taxonomy" id="5005"/>
    <lineage>
        <taxon>Eukaryota</taxon>
        <taxon>Fungi</taxon>
        <taxon>Dikarya</taxon>
        <taxon>Basidiomycota</taxon>
        <taxon>Pucciniomycotina</taxon>
        <taxon>Microbotryomycetes</taxon>
        <taxon>Sporidiobolales</taxon>
        <taxon>Sporidiobolaceae</taxon>
        <taxon>Sporobolomyces</taxon>
    </lineage>
</organism>
<dbReference type="GO" id="GO:0005886">
    <property type="term" value="C:plasma membrane"/>
    <property type="evidence" value="ECO:0007669"/>
    <property type="project" value="InterPro"/>
</dbReference>
<evidence type="ECO:0000256" key="6">
    <source>
        <dbReference type="SAM" id="Phobius"/>
    </source>
</evidence>
<dbReference type="PANTHER" id="PTHR31382">
    <property type="entry name" value="NA(+)/H(+) ANTIPORTER"/>
    <property type="match status" value="1"/>
</dbReference>
<evidence type="ECO:0000256" key="3">
    <source>
        <dbReference type="ARBA" id="ARBA00022989"/>
    </source>
</evidence>
<dbReference type="GO" id="GO:0015385">
    <property type="term" value="F:sodium:proton antiporter activity"/>
    <property type="evidence" value="ECO:0007669"/>
    <property type="project" value="InterPro"/>
</dbReference>
<dbReference type="GO" id="GO:0042391">
    <property type="term" value="P:regulation of membrane potential"/>
    <property type="evidence" value="ECO:0007669"/>
    <property type="project" value="InterPro"/>
</dbReference>
<feature type="transmembrane region" description="Helical" evidence="6">
    <location>
        <begin position="413"/>
        <end position="435"/>
    </location>
</feature>
<keyword evidence="9" id="KW-1185">Reference proteome</keyword>
<sequence>MATADAGPIAHLPDWVNLEITHITLALLVFGLYLCTVNQLSYYLREKLLLSSSLVSFGVGIAAGPIGLDWISPWQWTSFDDSARHNLTFQITRLVIGIQVMFAGIDLPAAYLRREALSLFMLLIPVMTVAWFVSAGFILLFIPSLSFLEALCIAACVTPTDPILANAIVKGRYAEKHVPKSVRDIISAESGANDGLGYPFLFLPIYLMERPASGDISDSLRHWVVTTWLYQIFLACAIGAIIGFVARKTLKEAHRRQLIDHESFLAYGIGLAFLTLGVVGVLGSDDVLACFIAGNSLTWSDHYRIETEDEPFQDVIDSLLNTSVFIYLGSIMPWSELNNTYLTPWRLFLLAACILAFRRFPFLLAIYKWIPALPSMKQGIFAGWFGPIGVSAVYYAILALHNLPEDRIVLRTVIVPVVLLMAMCSTIVHGITIPLTRAAPVAMTHTRTTLSAASQHLSTTALWTYFRAPVIRVSPTVTRTAFVFTNHASASSAQNNSRATSRRSSSETPQSNTTSAQEPAAGDITVVAETAEELVDEGNSTRVQVWGTATGERRPDSGAEMQKVEEAAEDAEKNSLSTGSRVEFALPPMHT</sequence>
<feature type="compositionally biased region" description="Low complexity" evidence="5">
    <location>
        <begin position="489"/>
        <end position="503"/>
    </location>
</feature>
<feature type="transmembrane region" description="Helical" evidence="6">
    <location>
        <begin position="265"/>
        <end position="283"/>
    </location>
</feature>
<feature type="transmembrane region" description="Helical" evidence="6">
    <location>
        <begin position="48"/>
        <end position="71"/>
    </location>
</feature>
<accession>A0A0D6ERZ1</accession>
<evidence type="ECO:0000256" key="1">
    <source>
        <dbReference type="ARBA" id="ARBA00004141"/>
    </source>
</evidence>
<dbReference type="EMBL" id="CENE01000030">
    <property type="protein sequence ID" value="CEQ42608.1"/>
    <property type="molecule type" value="Genomic_DNA"/>
</dbReference>
<feature type="non-terminal residue" evidence="8">
    <location>
        <position position="1"/>
    </location>
</feature>
<dbReference type="Proteomes" id="UP000243876">
    <property type="component" value="Unassembled WGS sequence"/>
</dbReference>
<dbReference type="InterPro" id="IPR004712">
    <property type="entry name" value="Na+/H+_antiporter_fungi"/>
</dbReference>
<evidence type="ECO:0000259" key="7">
    <source>
        <dbReference type="Pfam" id="PF00999"/>
    </source>
</evidence>
<dbReference type="Pfam" id="PF00999">
    <property type="entry name" value="Na_H_Exchanger"/>
    <property type="match status" value="1"/>
</dbReference>
<feature type="domain" description="Cation/H+ exchanger transmembrane" evidence="7">
    <location>
        <begin position="42"/>
        <end position="434"/>
    </location>
</feature>
<feature type="transmembrane region" description="Helical" evidence="6">
    <location>
        <begin position="20"/>
        <end position="36"/>
    </location>
</feature>
<feature type="transmembrane region" description="Helical" evidence="6">
    <location>
        <begin position="347"/>
        <end position="367"/>
    </location>
</feature>
<feature type="transmembrane region" description="Helical" evidence="6">
    <location>
        <begin position="119"/>
        <end position="142"/>
    </location>
</feature>
<feature type="transmembrane region" description="Helical" evidence="6">
    <location>
        <begin position="228"/>
        <end position="245"/>
    </location>
</feature>
<name>A0A0D6ERZ1_SPOSA</name>
<dbReference type="AlphaFoldDB" id="A0A0D6ERZ1"/>
<evidence type="ECO:0000313" key="9">
    <source>
        <dbReference type="Proteomes" id="UP000243876"/>
    </source>
</evidence>
<gene>
    <name evidence="8" type="primary">SPOSA6832_04439</name>
</gene>
<evidence type="ECO:0000256" key="4">
    <source>
        <dbReference type="ARBA" id="ARBA00023136"/>
    </source>
</evidence>
<evidence type="ECO:0000256" key="2">
    <source>
        <dbReference type="ARBA" id="ARBA00022692"/>
    </source>
</evidence>
<feature type="transmembrane region" description="Helical" evidence="6">
    <location>
        <begin position="91"/>
        <end position="112"/>
    </location>
</feature>
<dbReference type="PANTHER" id="PTHR31382:SF1">
    <property type="entry name" value="SODIUM ION_PROTON EXCHANGER (EUROFUNG)"/>
    <property type="match status" value="1"/>
</dbReference>
<feature type="region of interest" description="Disordered" evidence="5">
    <location>
        <begin position="489"/>
        <end position="591"/>
    </location>
</feature>
<feature type="compositionally biased region" description="Polar residues" evidence="5">
    <location>
        <begin position="507"/>
        <end position="517"/>
    </location>
</feature>
<feature type="compositionally biased region" description="Basic and acidic residues" evidence="5">
    <location>
        <begin position="551"/>
        <end position="573"/>
    </location>
</feature>
<dbReference type="OrthoDB" id="2190219at2759"/>
<comment type="subcellular location">
    <subcellularLocation>
        <location evidence="1">Membrane</location>
        <topology evidence="1">Multi-pass membrane protein</topology>
    </subcellularLocation>
</comment>
<feature type="transmembrane region" description="Helical" evidence="6">
    <location>
        <begin position="379"/>
        <end position="401"/>
    </location>
</feature>
<keyword evidence="2 6" id="KW-0812">Transmembrane</keyword>
<proteinExistence type="predicted"/>
<protein>
    <submittedName>
        <fullName evidence="8">SPOSA6832_04439-mRNA-1:cds</fullName>
    </submittedName>
</protein>
<dbReference type="GO" id="GO:0120029">
    <property type="term" value="P:proton export across plasma membrane"/>
    <property type="evidence" value="ECO:0007669"/>
    <property type="project" value="InterPro"/>
</dbReference>
<dbReference type="InterPro" id="IPR006153">
    <property type="entry name" value="Cation/H_exchanger_TM"/>
</dbReference>
<keyword evidence="3 6" id="KW-1133">Transmembrane helix</keyword>
<keyword evidence="4 6" id="KW-0472">Membrane</keyword>